<keyword evidence="1" id="KW-0064">Aspartyl protease</keyword>
<dbReference type="InterPro" id="IPR001969">
    <property type="entry name" value="Aspartic_peptidase_AS"/>
</dbReference>
<keyword evidence="1" id="KW-0378">Hydrolase</keyword>
<sequence>MRGDWARDHKLKIRRTPRDRKRLFELGNGKSVRPIGRVRADVIITRAASSSSPPRKKKEWFYVFEKCPVPIVLGMPFLEREAILSTNKHLLEVCPKAYSDVDSCLWIGSPRNQIRCSIDGRPTVATADTGSDLNLMSLDYAKRNGHYIDERPEVRRRLQYGDCSEAETMGQVYVNNFSLDWRSPTTMSEIGEDDLVSEDKPQHDGIDLPDNAFGQHHAIFHVLPVLSSDIILGCPLLEATDAFSQQGIQLSSSDHAFRRKKKASCLNLIIEKGWKEWFVNPFKRTERVPPPESESSHHDKRFNHRYEVKQMNIAIESLAGAAKQRKKDELTTLENNWKLKHRGCAFCT</sequence>
<dbReference type="EMBL" id="JAQQWI010000018">
    <property type="protein sequence ID" value="KAK8001979.1"/>
    <property type="molecule type" value="Genomic_DNA"/>
</dbReference>
<dbReference type="Proteomes" id="UP001396898">
    <property type="component" value="Unassembled WGS sequence"/>
</dbReference>
<protein>
    <recommendedName>
        <fullName evidence="4">Peptidase A2 domain-containing protein</fullName>
    </recommendedName>
</protein>
<proteinExistence type="predicted"/>
<evidence type="ECO:0000313" key="2">
    <source>
        <dbReference type="EMBL" id="KAK8001979.1"/>
    </source>
</evidence>
<accession>A0ABR1RA38</accession>
<dbReference type="InterPro" id="IPR021109">
    <property type="entry name" value="Peptidase_aspartic_dom_sf"/>
</dbReference>
<evidence type="ECO:0000313" key="3">
    <source>
        <dbReference type="Proteomes" id="UP001396898"/>
    </source>
</evidence>
<evidence type="ECO:0008006" key="4">
    <source>
        <dbReference type="Google" id="ProtNLM"/>
    </source>
</evidence>
<keyword evidence="1" id="KW-0645">Protease</keyword>
<dbReference type="CDD" id="cd00303">
    <property type="entry name" value="retropepsin_like"/>
    <property type="match status" value="1"/>
</dbReference>
<evidence type="ECO:0000256" key="1">
    <source>
        <dbReference type="ARBA" id="ARBA00022750"/>
    </source>
</evidence>
<dbReference type="PROSITE" id="PS00141">
    <property type="entry name" value="ASP_PROTEASE"/>
    <property type="match status" value="1"/>
</dbReference>
<dbReference type="Gene3D" id="2.40.70.10">
    <property type="entry name" value="Acid Proteases"/>
    <property type="match status" value="1"/>
</dbReference>
<organism evidence="2 3">
    <name type="scientific">Apiospora marii</name>
    <dbReference type="NCBI Taxonomy" id="335849"/>
    <lineage>
        <taxon>Eukaryota</taxon>
        <taxon>Fungi</taxon>
        <taxon>Dikarya</taxon>
        <taxon>Ascomycota</taxon>
        <taxon>Pezizomycotina</taxon>
        <taxon>Sordariomycetes</taxon>
        <taxon>Xylariomycetidae</taxon>
        <taxon>Amphisphaeriales</taxon>
        <taxon>Apiosporaceae</taxon>
        <taxon>Apiospora</taxon>
    </lineage>
</organism>
<reference evidence="2 3" key="1">
    <citation type="submission" date="2023-01" db="EMBL/GenBank/DDBJ databases">
        <title>Analysis of 21 Apiospora genomes using comparative genomics revels a genus with tremendous synthesis potential of carbohydrate active enzymes and secondary metabolites.</title>
        <authorList>
            <person name="Sorensen T."/>
        </authorList>
    </citation>
    <scope>NUCLEOTIDE SEQUENCE [LARGE SCALE GENOMIC DNA]</scope>
    <source>
        <strain evidence="2 3">CBS 20057</strain>
    </source>
</reference>
<name>A0ABR1RA38_9PEZI</name>
<gene>
    <name evidence="2" type="ORF">PG991_014201</name>
</gene>
<keyword evidence="3" id="KW-1185">Reference proteome</keyword>
<comment type="caution">
    <text evidence="2">The sequence shown here is derived from an EMBL/GenBank/DDBJ whole genome shotgun (WGS) entry which is preliminary data.</text>
</comment>